<evidence type="ECO:0000256" key="3">
    <source>
        <dbReference type="ARBA" id="ARBA00022806"/>
    </source>
</evidence>
<evidence type="ECO:0000256" key="2">
    <source>
        <dbReference type="ARBA" id="ARBA00022801"/>
    </source>
</evidence>
<dbReference type="Proteomes" id="UP000886819">
    <property type="component" value="Unassembled WGS sequence"/>
</dbReference>
<keyword evidence="4 5" id="KW-0067">ATP-binding</keyword>
<evidence type="ECO:0000256" key="4">
    <source>
        <dbReference type="ARBA" id="ARBA00022840"/>
    </source>
</evidence>
<name>A0A9D1CHN4_9FIRM</name>
<dbReference type="InterPro" id="IPR000212">
    <property type="entry name" value="DNA_helicase_UvrD/REP"/>
</dbReference>
<feature type="binding site" evidence="5">
    <location>
        <begin position="202"/>
        <end position="209"/>
    </location>
    <ligand>
        <name>ATP</name>
        <dbReference type="ChEBI" id="CHEBI:30616"/>
    </ligand>
</feature>
<dbReference type="Pfam" id="PF13538">
    <property type="entry name" value="UvrD_C_2"/>
    <property type="match status" value="1"/>
</dbReference>
<reference evidence="8" key="2">
    <citation type="journal article" date="2021" name="PeerJ">
        <title>Extensive microbial diversity within the chicken gut microbiome revealed by metagenomics and culture.</title>
        <authorList>
            <person name="Gilroy R."/>
            <person name="Ravi A."/>
            <person name="Getino M."/>
            <person name="Pursley I."/>
            <person name="Horton D.L."/>
            <person name="Alikhan N.F."/>
            <person name="Baker D."/>
            <person name="Gharbi K."/>
            <person name="Hall N."/>
            <person name="Watson M."/>
            <person name="Adriaenssens E.M."/>
            <person name="Foster-Nyarko E."/>
            <person name="Jarju S."/>
            <person name="Secka A."/>
            <person name="Antonio M."/>
            <person name="Oren A."/>
            <person name="Chaudhuri R.R."/>
            <person name="La Ragione R."/>
            <person name="Hildebrand F."/>
            <person name="Pallen M.J."/>
        </authorList>
    </citation>
    <scope>NUCLEOTIDE SEQUENCE</scope>
    <source>
        <strain evidence="8">ChiHile30-977</strain>
    </source>
</reference>
<dbReference type="PANTHER" id="PTHR11070:SF17">
    <property type="entry name" value="DNA HELICASE IV"/>
    <property type="match status" value="1"/>
</dbReference>
<dbReference type="InterPro" id="IPR048228">
    <property type="entry name" value="HelD_bacillota"/>
</dbReference>
<evidence type="ECO:0000256" key="5">
    <source>
        <dbReference type="PROSITE-ProRule" id="PRU00560"/>
    </source>
</evidence>
<dbReference type="InterPro" id="IPR027417">
    <property type="entry name" value="P-loop_NTPase"/>
</dbReference>
<dbReference type="GO" id="GO:0000725">
    <property type="term" value="P:recombinational repair"/>
    <property type="evidence" value="ECO:0007669"/>
    <property type="project" value="TreeGrafter"/>
</dbReference>
<dbReference type="NCBIfam" id="NF041464">
    <property type="entry name" value="HelD_BACSU"/>
    <property type="match status" value="1"/>
</dbReference>
<reference evidence="8" key="1">
    <citation type="submission" date="2020-10" db="EMBL/GenBank/DDBJ databases">
        <authorList>
            <person name="Gilroy R."/>
        </authorList>
    </citation>
    <scope>NUCLEOTIDE SEQUENCE</scope>
    <source>
        <strain evidence="8">ChiHile30-977</strain>
    </source>
</reference>
<feature type="coiled-coil region" evidence="6">
    <location>
        <begin position="7"/>
        <end position="34"/>
    </location>
</feature>
<accession>A0A9D1CHN4</accession>
<comment type="caution">
    <text evidence="8">The sequence shown here is derived from an EMBL/GenBank/DDBJ whole genome shotgun (WGS) entry which is preliminary data.</text>
</comment>
<dbReference type="PANTHER" id="PTHR11070">
    <property type="entry name" value="UVRD / RECB / PCRA DNA HELICASE FAMILY MEMBER"/>
    <property type="match status" value="1"/>
</dbReference>
<dbReference type="Pfam" id="PF00580">
    <property type="entry name" value="UvrD-helicase"/>
    <property type="match status" value="1"/>
</dbReference>
<keyword evidence="1 5" id="KW-0547">Nucleotide-binding</keyword>
<dbReference type="InterPro" id="IPR014016">
    <property type="entry name" value="UvrD-like_ATP-bd"/>
</dbReference>
<dbReference type="InterPro" id="IPR027785">
    <property type="entry name" value="UvrD-like_helicase_C"/>
</dbReference>
<protein>
    <submittedName>
        <fullName evidence="8">AAA family ATPase</fullName>
    </submittedName>
</protein>
<dbReference type="EMBL" id="DVFI01000026">
    <property type="protein sequence ID" value="HIQ62301.1"/>
    <property type="molecule type" value="Genomic_DNA"/>
</dbReference>
<keyword evidence="2 5" id="KW-0378">Hydrolase</keyword>
<dbReference type="PROSITE" id="PS51198">
    <property type="entry name" value="UVRD_HELICASE_ATP_BIND"/>
    <property type="match status" value="1"/>
</dbReference>
<keyword evidence="6" id="KW-0175">Coiled coil</keyword>
<dbReference type="GO" id="GO:0005829">
    <property type="term" value="C:cytosol"/>
    <property type="evidence" value="ECO:0007669"/>
    <property type="project" value="TreeGrafter"/>
</dbReference>
<dbReference type="GO" id="GO:0005524">
    <property type="term" value="F:ATP binding"/>
    <property type="evidence" value="ECO:0007669"/>
    <property type="project" value="UniProtKB-UniRule"/>
</dbReference>
<organism evidence="8 9">
    <name type="scientific">Candidatus Avichristensenella intestinipullorum</name>
    <dbReference type="NCBI Taxonomy" id="2840693"/>
    <lineage>
        <taxon>Bacteria</taxon>
        <taxon>Bacillati</taxon>
        <taxon>Bacillota</taxon>
        <taxon>Clostridia</taxon>
        <taxon>Candidatus Avichristensenella</taxon>
    </lineage>
</organism>
<evidence type="ECO:0000313" key="9">
    <source>
        <dbReference type="Proteomes" id="UP000886819"/>
    </source>
</evidence>
<sequence>MDTQARHPAWEEERAHLEETLQTVREETERAQRELEAGHFSEDPEVDEALWRIKAQTLHQLRLAEKRTYFTRVDFTPEREGRMHTYYIGKWGVMRTESMEPVVVDWRAPVANLYYAGQIGPVRYRAPDGEIAGTLSLKRQLGVSDGKLETIFDTDVAAQDAYLMGVLGEARGDRLRDVVSTIQAEQNVVIRHRAFQPLIVQGVAGSGKTTIALHRIAYLLYAYRGRIAPAQMMILAPNPLFLDYISATLPDLGVEQVVQTTFRRYAESLLGKRMPRVVAEDRLARMLAGTPEERAHEGALLRFCGSLRMRDLLLRYLEGLEQRLVPEGDVTFGAAVLYTNEQLRRIFLDELAMFPFERRVREMPKYLLKKRKAAQAQAADWYQTECERRADQIMASMPDGPERRARMIRLYDSRDKRLEELAERGKAFEKETMARWPRLDLLAQYGEFFSDAWNPPISQEERPLWDALCGRKREMLEKKRVAAEDLAPLLLMAQRIFGLPRRDIRHTVIDEAQDFSPLQFWLLRELTGNTSFTIVGDLMQGVHAWEGIEAWEEITGPVFDGRVTLHPLRTSYRSTMEIMLFASRVARKRPVPGQQLARPVLRHGEEPSLHACAGVRARNEFLARQAERLRAEGWHTVAIIDRDAKACAAIAKALPASLHARLVHDGDTRYEGGVLVIPASLVKGLEFDCVLMADVSETSFPDDALDARLLYVCLTRPLHRLLCCHIGRVTPLLEEE</sequence>
<dbReference type="Gene3D" id="3.40.50.300">
    <property type="entry name" value="P-loop containing nucleotide triphosphate hydrolases"/>
    <property type="match status" value="3"/>
</dbReference>
<evidence type="ECO:0000256" key="1">
    <source>
        <dbReference type="ARBA" id="ARBA00022741"/>
    </source>
</evidence>
<proteinExistence type="predicted"/>
<dbReference type="GO" id="GO:0003677">
    <property type="term" value="F:DNA binding"/>
    <property type="evidence" value="ECO:0007669"/>
    <property type="project" value="InterPro"/>
</dbReference>
<dbReference type="GO" id="GO:0043138">
    <property type="term" value="F:3'-5' DNA helicase activity"/>
    <property type="evidence" value="ECO:0007669"/>
    <property type="project" value="TreeGrafter"/>
</dbReference>
<dbReference type="AlphaFoldDB" id="A0A9D1CHN4"/>
<evidence type="ECO:0000259" key="7">
    <source>
        <dbReference type="PROSITE" id="PS51198"/>
    </source>
</evidence>
<keyword evidence="3 5" id="KW-0347">Helicase</keyword>
<dbReference type="GO" id="GO:0016787">
    <property type="term" value="F:hydrolase activity"/>
    <property type="evidence" value="ECO:0007669"/>
    <property type="project" value="UniProtKB-UniRule"/>
</dbReference>
<dbReference type="SUPFAM" id="SSF52540">
    <property type="entry name" value="P-loop containing nucleoside triphosphate hydrolases"/>
    <property type="match status" value="1"/>
</dbReference>
<feature type="domain" description="UvrD-like helicase ATP-binding" evidence="7">
    <location>
        <begin position="181"/>
        <end position="575"/>
    </location>
</feature>
<gene>
    <name evidence="8" type="ORF">IAA66_01780</name>
</gene>
<evidence type="ECO:0000313" key="8">
    <source>
        <dbReference type="EMBL" id="HIQ62301.1"/>
    </source>
</evidence>
<evidence type="ECO:0000256" key="6">
    <source>
        <dbReference type="SAM" id="Coils"/>
    </source>
</evidence>